<reference evidence="2 3" key="1">
    <citation type="submission" date="2020-07" db="EMBL/GenBank/DDBJ databases">
        <title>Sequencing the genomes of 1000 actinobacteria strains.</title>
        <authorList>
            <person name="Klenk H.-P."/>
        </authorList>
    </citation>
    <scope>NUCLEOTIDE SEQUENCE [LARGE SCALE GENOMIC DNA]</scope>
    <source>
        <strain evidence="2 3">DSM 104001</strain>
    </source>
</reference>
<dbReference type="RefSeq" id="WP_179719062.1">
    <property type="nucleotide sequence ID" value="NZ_JACBZT010000001.1"/>
</dbReference>
<dbReference type="AlphaFoldDB" id="A0A853CH70"/>
<organism evidence="2 3">
    <name type="scientific">Petropleomorpha daqingensis</name>
    <dbReference type="NCBI Taxonomy" id="2026353"/>
    <lineage>
        <taxon>Bacteria</taxon>
        <taxon>Bacillati</taxon>
        <taxon>Actinomycetota</taxon>
        <taxon>Actinomycetes</taxon>
        <taxon>Geodermatophilales</taxon>
        <taxon>Geodermatophilaceae</taxon>
        <taxon>Petropleomorpha</taxon>
    </lineage>
</organism>
<sequence length="236" mass="24421">MTSISAPPAYTSPAPRRRGAARVVALVLGSLLLLPGIALVAAGGLLLWAHGVHRSDGFVFSPEDRLSTSTHALFSDRIDLRTGADWLPVSTSIGDARVQVTADDRGAVFVGVARADDVNAYLHGVSRTHVDALGFDSPAGTDDQFPGGAPSGPPADQDFWIARSSGTGTQQVAWPAGDGDWVFVVMNADGSAGVDVDGRIGAEFPALGTVAWTVLIVGAGITVVGVLLVRPRRQGF</sequence>
<dbReference type="Proteomes" id="UP000541969">
    <property type="component" value="Unassembled WGS sequence"/>
</dbReference>
<evidence type="ECO:0000256" key="1">
    <source>
        <dbReference type="SAM" id="Phobius"/>
    </source>
</evidence>
<name>A0A853CH70_9ACTN</name>
<gene>
    <name evidence="2" type="ORF">GGQ55_003583</name>
</gene>
<feature type="transmembrane region" description="Helical" evidence="1">
    <location>
        <begin position="210"/>
        <end position="229"/>
    </location>
</feature>
<proteinExistence type="predicted"/>
<accession>A0A853CH70</accession>
<evidence type="ECO:0000313" key="3">
    <source>
        <dbReference type="Proteomes" id="UP000541969"/>
    </source>
</evidence>
<evidence type="ECO:0000313" key="2">
    <source>
        <dbReference type="EMBL" id="NYJ07305.1"/>
    </source>
</evidence>
<comment type="caution">
    <text evidence="2">The sequence shown here is derived from an EMBL/GenBank/DDBJ whole genome shotgun (WGS) entry which is preliminary data.</text>
</comment>
<keyword evidence="1" id="KW-0472">Membrane</keyword>
<keyword evidence="3" id="KW-1185">Reference proteome</keyword>
<keyword evidence="1" id="KW-0812">Transmembrane</keyword>
<keyword evidence="1" id="KW-1133">Transmembrane helix</keyword>
<protein>
    <submittedName>
        <fullName evidence="2">Uncharacterized protein</fullName>
    </submittedName>
</protein>
<dbReference type="EMBL" id="JACBZT010000001">
    <property type="protein sequence ID" value="NYJ07305.1"/>
    <property type="molecule type" value="Genomic_DNA"/>
</dbReference>